<keyword evidence="1" id="KW-0812">Transmembrane</keyword>
<proteinExistence type="predicted"/>
<sequence length="226" mass="25953">MSKKKQLSGSSLKVIAIITMLIDHIGAGILENLPGCLESQSSLHYTYYVFRYIGRIAFPIFCFLLVEGYLHTSNVKKYAIRLFIFAIISEIPFDLAFYHTVFITTHQNVFFTLLIGLITLVAIDHFNCSSLLRLVCMFAGFYVSYILNTDYAGFGVVFIVLLYMLHDNIKLRNFVCSLAIAWEITAPIAFIPITLYNGERGLKMKYFFYLFYPVHLLLIYAISRLL</sequence>
<organism evidence="2 3">
    <name type="scientific">Lachnotalea glycerini</name>
    <dbReference type="NCBI Taxonomy" id="1763509"/>
    <lineage>
        <taxon>Bacteria</taxon>
        <taxon>Bacillati</taxon>
        <taxon>Bacillota</taxon>
        <taxon>Clostridia</taxon>
        <taxon>Lachnospirales</taxon>
        <taxon>Lachnospiraceae</taxon>
        <taxon>Lachnotalea</taxon>
    </lineage>
</organism>
<feature type="transmembrane region" description="Helical" evidence="1">
    <location>
        <begin position="82"/>
        <end position="103"/>
    </location>
</feature>
<reference evidence="2 3" key="1">
    <citation type="journal article" date="2017" name="Genome Announc.">
        <title>Draft Genome Sequence of a Sporulating and Motile Strain of Lachnotalea glycerini Isolated from Water in Quebec City, Canada.</title>
        <authorList>
            <person name="Maheux A.F."/>
            <person name="Boudreau D.K."/>
            <person name="Berube E."/>
            <person name="Boissinot M."/>
            <person name="Raymond F."/>
            <person name="Brodeur S."/>
            <person name="Corbeil J."/>
            <person name="Isabel S."/>
            <person name="Omar R.F."/>
            <person name="Bergeron M.G."/>
        </authorList>
    </citation>
    <scope>NUCLEOTIDE SEQUENCE [LARGE SCALE GENOMIC DNA]</scope>
    <source>
        <strain evidence="2 3">CCRI-19302</strain>
    </source>
</reference>
<evidence type="ECO:0000313" key="3">
    <source>
        <dbReference type="Proteomes" id="UP000216411"/>
    </source>
</evidence>
<keyword evidence="1" id="KW-1133">Transmembrane helix</keyword>
<evidence type="ECO:0000256" key="1">
    <source>
        <dbReference type="SAM" id="Phobius"/>
    </source>
</evidence>
<feature type="transmembrane region" description="Helical" evidence="1">
    <location>
        <begin position="109"/>
        <end position="127"/>
    </location>
</feature>
<feature type="transmembrane region" description="Helical" evidence="1">
    <location>
        <begin position="139"/>
        <end position="165"/>
    </location>
</feature>
<keyword evidence="1" id="KW-0472">Membrane</keyword>
<feature type="transmembrane region" description="Helical" evidence="1">
    <location>
        <begin position="206"/>
        <end position="223"/>
    </location>
</feature>
<keyword evidence="3" id="KW-1185">Reference proteome</keyword>
<dbReference type="Pfam" id="PF05857">
    <property type="entry name" value="TraX"/>
    <property type="match status" value="1"/>
</dbReference>
<name>A0A371JJM8_9FIRM</name>
<feature type="transmembrane region" description="Helical" evidence="1">
    <location>
        <begin position="171"/>
        <end position="194"/>
    </location>
</feature>
<protein>
    <submittedName>
        <fullName evidence="2">Conjugal transfer protein TraX</fullName>
    </submittedName>
</protein>
<dbReference type="RefSeq" id="WP_094377339.1">
    <property type="nucleotide sequence ID" value="NZ_NOKA02000002.1"/>
</dbReference>
<comment type="caution">
    <text evidence="2">The sequence shown here is derived from an EMBL/GenBank/DDBJ whole genome shotgun (WGS) entry which is preliminary data.</text>
</comment>
<dbReference type="Proteomes" id="UP000216411">
    <property type="component" value="Unassembled WGS sequence"/>
</dbReference>
<dbReference type="InterPro" id="IPR008875">
    <property type="entry name" value="TraX"/>
</dbReference>
<dbReference type="OrthoDB" id="9781069at2"/>
<feature type="transmembrane region" description="Helical" evidence="1">
    <location>
        <begin position="50"/>
        <end position="70"/>
    </location>
</feature>
<dbReference type="AlphaFoldDB" id="A0A371JJM8"/>
<accession>A0A371JJM8</accession>
<gene>
    <name evidence="2" type="ORF">CG710_002080</name>
</gene>
<evidence type="ECO:0000313" key="2">
    <source>
        <dbReference type="EMBL" id="RDY32945.1"/>
    </source>
</evidence>
<dbReference type="EMBL" id="NOKA02000002">
    <property type="protein sequence ID" value="RDY32945.1"/>
    <property type="molecule type" value="Genomic_DNA"/>
</dbReference>